<accession>C1EHE1</accession>
<dbReference type="Gene3D" id="3.40.50.720">
    <property type="entry name" value="NAD(P)-binding Rossmann-like Domain"/>
    <property type="match status" value="1"/>
</dbReference>
<dbReference type="eggNOG" id="ENOG502QQSS">
    <property type="taxonomic scope" value="Eukaryota"/>
</dbReference>
<evidence type="ECO:0000259" key="1">
    <source>
        <dbReference type="Pfam" id="PF03435"/>
    </source>
</evidence>
<dbReference type="Gene3D" id="3.30.360.10">
    <property type="entry name" value="Dihydrodipicolinate Reductase, domain 2"/>
    <property type="match status" value="1"/>
</dbReference>
<dbReference type="PANTHER" id="PTHR43796">
    <property type="entry name" value="CARBOXYNORSPERMIDINE SYNTHASE"/>
    <property type="match status" value="1"/>
</dbReference>
<dbReference type="InterPro" id="IPR005097">
    <property type="entry name" value="Sacchrp_dh_NADP-bd"/>
</dbReference>
<gene>
    <name evidence="2" type="ORF">MICPUN_68702</name>
</gene>
<reference evidence="2 3" key="1">
    <citation type="journal article" date="2009" name="Science">
        <title>Green evolution and dynamic adaptations revealed by genomes of the marine picoeukaryotes Micromonas.</title>
        <authorList>
            <person name="Worden A.Z."/>
            <person name="Lee J.H."/>
            <person name="Mock T."/>
            <person name="Rouze P."/>
            <person name="Simmons M.P."/>
            <person name="Aerts A.L."/>
            <person name="Allen A.E."/>
            <person name="Cuvelier M.L."/>
            <person name="Derelle E."/>
            <person name="Everett M.V."/>
            <person name="Foulon E."/>
            <person name="Grimwood J."/>
            <person name="Gundlach H."/>
            <person name="Henrissat B."/>
            <person name="Napoli C."/>
            <person name="McDonald S.M."/>
            <person name="Parker M.S."/>
            <person name="Rombauts S."/>
            <person name="Salamov A."/>
            <person name="Von Dassow P."/>
            <person name="Badger J.H."/>
            <person name="Coutinho P.M."/>
            <person name="Demir E."/>
            <person name="Dubchak I."/>
            <person name="Gentemann C."/>
            <person name="Eikrem W."/>
            <person name="Gready J.E."/>
            <person name="John U."/>
            <person name="Lanier W."/>
            <person name="Lindquist E.A."/>
            <person name="Lucas S."/>
            <person name="Mayer K.F."/>
            <person name="Moreau H."/>
            <person name="Not F."/>
            <person name="Otillar R."/>
            <person name="Panaud O."/>
            <person name="Pangilinan J."/>
            <person name="Paulsen I."/>
            <person name="Piegu B."/>
            <person name="Poliakov A."/>
            <person name="Robbens S."/>
            <person name="Schmutz J."/>
            <person name="Toulza E."/>
            <person name="Wyss T."/>
            <person name="Zelensky A."/>
            <person name="Zhou K."/>
            <person name="Armbrust E.V."/>
            <person name="Bhattacharya D."/>
            <person name="Goodenough U.W."/>
            <person name="Van de Peer Y."/>
            <person name="Grigoriev I.V."/>
        </authorList>
    </citation>
    <scope>NUCLEOTIDE SEQUENCE [LARGE SCALE GENOMIC DNA]</scope>
    <source>
        <strain evidence="3">RCC299 / NOUM17</strain>
    </source>
</reference>
<dbReference type="Proteomes" id="UP000002009">
    <property type="component" value="Chromosome 14"/>
</dbReference>
<dbReference type="SUPFAM" id="SSF51735">
    <property type="entry name" value="NAD(P)-binding Rossmann-fold domains"/>
    <property type="match status" value="1"/>
</dbReference>
<dbReference type="Pfam" id="PF03435">
    <property type="entry name" value="Sacchrp_dh_NADP"/>
    <property type="match status" value="1"/>
</dbReference>
<evidence type="ECO:0000313" key="2">
    <source>
        <dbReference type="EMBL" id="ACO67281.1"/>
    </source>
</evidence>
<organism evidence="2 3">
    <name type="scientific">Micromonas commoda (strain RCC299 / NOUM17 / CCMP2709)</name>
    <name type="common">Picoplanktonic green alga</name>
    <dbReference type="NCBI Taxonomy" id="296587"/>
    <lineage>
        <taxon>Eukaryota</taxon>
        <taxon>Viridiplantae</taxon>
        <taxon>Chlorophyta</taxon>
        <taxon>Mamiellophyceae</taxon>
        <taxon>Mamiellales</taxon>
        <taxon>Mamiellaceae</taxon>
        <taxon>Micromonas</taxon>
    </lineage>
</organism>
<sequence>KVVFVGGTGRVGSSAAAALLRQEPGVALVLAGRTESSFTAAVERHPTLRSSSCAFAACDCSDPASLEAVIAGADLVVHSAGPFQGGGDQCAVLDAAIATGVPYLDVCDDAEYAKACRSKSDAAKSKGVPCVTTGGIYPGVSNLMAAEMIAQNRASGSEGAEVAEVEYVLYNYFCAGSGGVGDTILATSYMLCGEDVVCWDKGERVVTRPATQRKVVDFGKKCGKREVFLYNLPECASARETWNAETVKARFGTSPGLWNGAMALMANLVPKETLLNKDVAKALATFTAPIVRAVDAVVGERTAMRIDVKLKGGALAGAIYNHPRLSEAVGDATAAFCAAMLRGETDPGVWYPEEAGAVKDRARLLEAAAVGCDNYEMNKAAWMLESKPINLGFGIYI</sequence>
<keyword evidence="3" id="KW-1185">Reference proteome</keyword>
<dbReference type="GeneID" id="8249161"/>
<dbReference type="OMA" id="YWFDMPE"/>
<dbReference type="FunCoup" id="C1EHE1">
    <property type="interactions" value="531"/>
</dbReference>
<dbReference type="EMBL" id="CP001332">
    <property type="protein sequence ID" value="ACO67281.1"/>
    <property type="molecule type" value="Genomic_DNA"/>
</dbReference>
<proteinExistence type="predicted"/>
<dbReference type="PANTHER" id="PTHR43796:SF2">
    <property type="entry name" value="CARBOXYNORSPERMIDINE SYNTHASE"/>
    <property type="match status" value="1"/>
</dbReference>
<dbReference type="AlphaFoldDB" id="C1EHE1"/>
<feature type="non-terminal residue" evidence="2">
    <location>
        <position position="1"/>
    </location>
</feature>
<dbReference type="KEGG" id="mis:MICPUN_68702"/>
<dbReference type="STRING" id="296587.C1EHE1"/>
<feature type="domain" description="Saccharopine dehydrogenase NADP binding" evidence="1">
    <location>
        <begin position="2"/>
        <end position="131"/>
    </location>
</feature>
<evidence type="ECO:0000313" key="3">
    <source>
        <dbReference type="Proteomes" id="UP000002009"/>
    </source>
</evidence>
<feature type="non-terminal residue" evidence="2">
    <location>
        <position position="397"/>
    </location>
</feature>
<name>C1EHE1_MICCC</name>
<dbReference type="InParanoid" id="C1EHE1"/>
<dbReference type="OrthoDB" id="10268090at2759"/>
<dbReference type="RefSeq" id="XP_002506023.1">
    <property type="nucleotide sequence ID" value="XM_002505977.1"/>
</dbReference>
<dbReference type="InterPro" id="IPR036291">
    <property type="entry name" value="NAD(P)-bd_dom_sf"/>
</dbReference>
<protein>
    <recommendedName>
        <fullName evidence="1">Saccharopine dehydrogenase NADP binding domain-containing protein</fullName>
    </recommendedName>
</protein>